<dbReference type="Proteomes" id="UP001085076">
    <property type="component" value="Miscellaneous, Linkage group lg02"/>
</dbReference>
<comment type="caution">
    <text evidence="2">The sequence shown here is derived from an EMBL/GenBank/DDBJ whole genome shotgun (WGS) entry which is preliminary data.</text>
</comment>
<dbReference type="EMBL" id="JAGGNH010000002">
    <property type="protein sequence ID" value="KAJ0983543.1"/>
    <property type="molecule type" value="Genomic_DNA"/>
</dbReference>
<reference evidence="2" key="1">
    <citation type="submission" date="2021-03" db="EMBL/GenBank/DDBJ databases">
        <authorList>
            <person name="Li Z."/>
            <person name="Yang C."/>
        </authorList>
    </citation>
    <scope>NUCLEOTIDE SEQUENCE</scope>
    <source>
        <strain evidence="2">Dzin_1.0</strain>
        <tissue evidence="2">Leaf</tissue>
    </source>
</reference>
<reference evidence="2" key="2">
    <citation type="journal article" date="2022" name="Hortic Res">
        <title>The genome of Dioscorea zingiberensis sheds light on the biosynthesis, origin and evolution of the medicinally important diosgenin saponins.</title>
        <authorList>
            <person name="Li Y."/>
            <person name="Tan C."/>
            <person name="Li Z."/>
            <person name="Guo J."/>
            <person name="Li S."/>
            <person name="Chen X."/>
            <person name="Wang C."/>
            <person name="Dai X."/>
            <person name="Yang H."/>
            <person name="Song W."/>
            <person name="Hou L."/>
            <person name="Xu J."/>
            <person name="Tong Z."/>
            <person name="Xu A."/>
            <person name="Yuan X."/>
            <person name="Wang W."/>
            <person name="Yang Q."/>
            <person name="Chen L."/>
            <person name="Sun Z."/>
            <person name="Wang K."/>
            <person name="Pan B."/>
            <person name="Chen J."/>
            <person name="Bao Y."/>
            <person name="Liu F."/>
            <person name="Qi X."/>
            <person name="Gang D.R."/>
            <person name="Wen J."/>
            <person name="Li J."/>
        </authorList>
    </citation>
    <scope>NUCLEOTIDE SEQUENCE</scope>
    <source>
        <strain evidence="2">Dzin_1.0</strain>
    </source>
</reference>
<feature type="compositionally biased region" description="Basic residues" evidence="1">
    <location>
        <begin position="162"/>
        <end position="176"/>
    </location>
</feature>
<name>A0A9D5D3R0_9LILI</name>
<evidence type="ECO:0000313" key="3">
    <source>
        <dbReference type="Proteomes" id="UP001085076"/>
    </source>
</evidence>
<proteinExistence type="predicted"/>
<keyword evidence="3" id="KW-1185">Reference proteome</keyword>
<organism evidence="2 3">
    <name type="scientific">Dioscorea zingiberensis</name>
    <dbReference type="NCBI Taxonomy" id="325984"/>
    <lineage>
        <taxon>Eukaryota</taxon>
        <taxon>Viridiplantae</taxon>
        <taxon>Streptophyta</taxon>
        <taxon>Embryophyta</taxon>
        <taxon>Tracheophyta</taxon>
        <taxon>Spermatophyta</taxon>
        <taxon>Magnoliopsida</taxon>
        <taxon>Liliopsida</taxon>
        <taxon>Dioscoreales</taxon>
        <taxon>Dioscoreaceae</taxon>
        <taxon>Dioscorea</taxon>
    </lineage>
</organism>
<sequence length="182" mass="19212">MLPQGFSAPCLLPAQHCAAGLPAQPSGCLLALPLGHEAMRAPLPQYRPRRASSVLTAPAPPTPAISATTAADALRHHLRPDLTQLALASGPAKLKLGPPPATRIAASKDTSSDGSIAAGHEIALAHLHRPPAAPHHTARQQPPQIVGINNLRQRTHPDPPIKIKHQQLRSARRTASHQRYAA</sequence>
<protein>
    <submittedName>
        <fullName evidence="2">Uncharacterized protein</fullName>
    </submittedName>
</protein>
<gene>
    <name evidence="2" type="ORF">J5N97_011798</name>
</gene>
<feature type="region of interest" description="Disordered" evidence="1">
    <location>
        <begin position="150"/>
        <end position="182"/>
    </location>
</feature>
<accession>A0A9D5D3R0</accession>
<dbReference type="AlphaFoldDB" id="A0A9D5D3R0"/>
<evidence type="ECO:0000256" key="1">
    <source>
        <dbReference type="SAM" id="MobiDB-lite"/>
    </source>
</evidence>
<evidence type="ECO:0000313" key="2">
    <source>
        <dbReference type="EMBL" id="KAJ0983543.1"/>
    </source>
</evidence>